<dbReference type="Proteomes" id="UP000317650">
    <property type="component" value="Chromosome 1"/>
</dbReference>
<protein>
    <submittedName>
        <fullName evidence="2">Uncharacterized protein</fullName>
    </submittedName>
</protein>
<gene>
    <name evidence="2" type="ORF">C4D60_Mb01t33010</name>
</gene>
<accession>A0A4S8JSG4</accession>
<comment type="caution">
    <text evidence="2">The sequence shown here is derived from an EMBL/GenBank/DDBJ whole genome shotgun (WGS) entry which is preliminary data.</text>
</comment>
<evidence type="ECO:0000313" key="2">
    <source>
        <dbReference type="EMBL" id="THU65046.1"/>
    </source>
</evidence>
<evidence type="ECO:0000313" key="3">
    <source>
        <dbReference type="Proteomes" id="UP000317650"/>
    </source>
</evidence>
<keyword evidence="3" id="KW-1185">Reference proteome</keyword>
<sequence length="187" mass="21121">MEHGAEAHSFPWTEVKDMNSCRGKSRIIGLVLHGAKDEENFWAHAPYLGEAFDGGTKATQFAEAKLGSEGLGMRQEDAEASTLEEYAIVDEDRLPKERTLSKVEETLRCVGRGHTLRDHNSSSSHKDQNAMEMSPGGDMVQRIVVEQFVAMRYTRVVSREGLYHTESYWQLHFGEQHDGKKGYGFKE</sequence>
<feature type="region of interest" description="Disordered" evidence="1">
    <location>
        <begin position="114"/>
        <end position="135"/>
    </location>
</feature>
<proteinExistence type="predicted"/>
<name>A0A4S8JSG4_MUSBA</name>
<organism evidence="2 3">
    <name type="scientific">Musa balbisiana</name>
    <name type="common">Banana</name>
    <dbReference type="NCBI Taxonomy" id="52838"/>
    <lineage>
        <taxon>Eukaryota</taxon>
        <taxon>Viridiplantae</taxon>
        <taxon>Streptophyta</taxon>
        <taxon>Embryophyta</taxon>
        <taxon>Tracheophyta</taxon>
        <taxon>Spermatophyta</taxon>
        <taxon>Magnoliopsida</taxon>
        <taxon>Liliopsida</taxon>
        <taxon>Zingiberales</taxon>
        <taxon>Musaceae</taxon>
        <taxon>Musa</taxon>
    </lineage>
</organism>
<evidence type="ECO:0000256" key="1">
    <source>
        <dbReference type="SAM" id="MobiDB-lite"/>
    </source>
</evidence>
<feature type="compositionally biased region" description="Basic and acidic residues" evidence="1">
    <location>
        <begin position="115"/>
        <end position="129"/>
    </location>
</feature>
<dbReference type="EMBL" id="PYDT01000004">
    <property type="protein sequence ID" value="THU65046.1"/>
    <property type="molecule type" value="Genomic_DNA"/>
</dbReference>
<dbReference type="AlphaFoldDB" id="A0A4S8JSG4"/>
<reference evidence="2 3" key="1">
    <citation type="journal article" date="2019" name="Nat. Plants">
        <title>Genome sequencing of Musa balbisiana reveals subgenome evolution and function divergence in polyploid bananas.</title>
        <authorList>
            <person name="Yao X."/>
        </authorList>
    </citation>
    <scope>NUCLEOTIDE SEQUENCE [LARGE SCALE GENOMIC DNA]</scope>
    <source>
        <strain evidence="3">cv. DH-PKW</strain>
        <tissue evidence="2">Leaves</tissue>
    </source>
</reference>